<name>A0A518G1M9_9BACT</name>
<organism evidence="1 2">
    <name type="scientific">Aureliella helgolandensis</name>
    <dbReference type="NCBI Taxonomy" id="2527968"/>
    <lineage>
        <taxon>Bacteria</taxon>
        <taxon>Pseudomonadati</taxon>
        <taxon>Planctomycetota</taxon>
        <taxon>Planctomycetia</taxon>
        <taxon>Pirellulales</taxon>
        <taxon>Pirellulaceae</taxon>
        <taxon>Aureliella</taxon>
    </lineage>
</organism>
<dbReference type="Gene3D" id="1.10.390.20">
    <property type="match status" value="1"/>
</dbReference>
<evidence type="ECO:0000313" key="2">
    <source>
        <dbReference type="Proteomes" id="UP000318017"/>
    </source>
</evidence>
<evidence type="ECO:0008006" key="3">
    <source>
        <dbReference type="Google" id="ProtNLM"/>
    </source>
</evidence>
<accession>A0A518G1M9</accession>
<evidence type="ECO:0000313" key="1">
    <source>
        <dbReference type="EMBL" id="QDV22464.1"/>
    </source>
</evidence>
<dbReference type="AlphaFoldDB" id="A0A518G1M9"/>
<dbReference type="EMBL" id="CP036298">
    <property type="protein sequence ID" value="QDV22464.1"/>
    <property type="molecule type" value="Genomic_DNA"/>
</dbReference>
<dbReference type="Proteomes" id="UP000318017">
    <property type="component" value="Chromosome"/>
</dbReference>
<sequence>MHALVAEPRISSLSRRFLIGVGLSWSCGLMLNLAAAAEGDDNRARNWPVELRVGQFKIHADFELTEREGLAAELQHLTADVSGLLSIELSQAPVHVVLFATAAEYRRYMENYFPSLPTRRALFVQDRGPGMLFTYWHPQVATDLRHEVTHALVNAHASSLPLWFDEGLAEYFEVERDRRFQGNPYLPQILERSKAGYVPALEQLESVDDIARFDNSQYRDSWSWVHFMLHRSPQTRQLLTRYLTTQRSGESQLSLSRQLRQFMADPEREYSEHFTRSEVETGLAPNAGFILPAQ</sequence>
<reference evidence="1 2" key="1">
    <citation type="submission" date="2019-02" db="EMBL/GenBank/DDBJ databases">
        <title>Deep-cultivation of Planctomycetes and their phenomic and genomic characterization uncovers novel biology.</title>
        <authorList>
            <person name="Wiegand S."/>
            <person name="Jogler M."/>
            <person name="Boedeker C."/>
            <person name="Pinto D."/>
            <person name="Vollmers J."/>
            <person name="Rivas-Marin E."/>
            <person name="Kohn T."/>
            <person name="Peeters S.H."/>
            <person name="Heuer A."/>
            <person name="Rast P."/>
            <person name="Oberbeckmann S."/>
            <person name="Bunk B."/>
            <person name="Jeske O."/>
            <person name="Meyerdierks A."/>
            <person name="Storesund J.E."/>
            <person name="Kallscheuer N."/>
            <person name="Luecker S."/>
            <person name="Lage O.M."/>
            <person name="Pohl T."/>
            <person name="Merkel B.J."/>
            <person name="Hornburger P."/>
            <person name="Mueller R.-W."/>
            <person name="Bruemmer F."/>
            <person name="Labrenz M."/>
            <person name="Spormann A.M."/>
            <person name="Op den Camp H."/>
            <person name="Overmann J."/>
            <person name="Amann R."/>
            <person name="Jetten M.S.M."/>
            <person name="Mascher T."/>
            <person name="Medema M.H."/>
            <person name="Devos D.P."/>
            <person name="Kaster A.-K."/>
            <person name="Ovreas L."/>
            <person name="Rohde M."/>
            <person name="Galperin M.Y."/>
            <person name="Jogler C."/>
        </authorList>
    </citation>
    <scope>NUCLEOTIDE SEQUENCE [LARGE SCALE GENOMIC DNA]</scope>
    <source>
        <strain evidence="1 2">Q31a</strain>
    </source>
</reference>
<keyword evidence="2" id="KW-1185">Reference proteome</keyword>
<protein>
    <recommendedName>
        <fullName evidence="3">DUF1570 domain-containing protein</fullName>
    </recommendedName>
</protein>
<dbReference type="KEGG" id="ahel:Q31a_07490"/>
<gene>
    <name evidence="1" type="ORF">Q31a_07490</name>
</gene>
<proteinExistence type="predicted"/>